<gene>
    <name evidence="3" type="ORF">AKO1_010820</name>
</gene>
<evidence type="ECO:0000256" key="1">
    <source>
        <dbReference type="SAM" id="Coils"/>
    </source>
</evidence>
<feature type="region of interest" description="Disordered" evidence="2">
    <location>
        <begin position="309"/>
        <end position="338"/>
    </location>
</feature>
<evidence type="ECO:0000313" key="3">
    <source>
        <dbReference type="EMBL" id="KAL0477508.1"/>
    </source>
</evidence>
<evidence type="ECO:0000313" key="4">
    <source>
        <dbReference type="Proteomes" id="UP001431209"/>
    </source>
</evidence>
<dbReference type="EMBL" id="JAOPGA020000191">
    <property type="protein sequence ID" value="KAL0477508.1"/>
    <property type="molecule type" value="Genomic_DNA"/>
</dbReference>
<evidence type="ECO:0000256" key="2">
    <source>
        <dbReference type="SAM" id="MobiDB-lite"/>
    </source>
</evidence>
<sequence length="338" mass="38340">MNRHPLGIVNVHGNENVLNMASLKASKSLNSRSKSAGTPHKENKGVWSQTIQVGKKRKISDVVPVTKQSQKISKQKFTIFQDATPVTNPTSDSTNILLEQQTKLQEQAQKITELETIIMQQNQNLEIQLNTITNLGKKIELAEGNITYFSTLYGASNTDVESYKQEKNVLEKTNSTLKTTNSSLIQKLKKLEESNESLLDEVTELRNDLKRQEQSDAFLRRSTLKSTQEAQELRFMNELLIQQLADKETKNVNEVKMLKQALSERDLQLVGQVNHYRMVVNQLKEHMHVTVTDGQKKIQSLETLLEKERLRNTKPAPTSRALQVEDTPMEENTGTTTA</sequence>
<proteinExistence type="predicted"/>
<organism evidence="3 4">
    <name type="scientific">Acrasis kona</name>
    <dbReference type="NCBI Taxonomy" id="1008807"/>
    <lineage>
        <taxon>Eukaryota</taxon>
        <taxon>Discoba</taxon>
        <taxon>Heterolobosea</taxon>
        <taxon>Tetramitia</taxon>
        <taxon>Eutetramitia</taxon>
        <taxon>Acrasidae</taxon>
        <taxon>Acrasis</taxon>
    </lineage>
</organism>
<accession>A0AAW2YKG3</accession>
<dbReference type="Proteomes" id="UP001431209">
    <property type="component" value="Unassembled WGS sequence"/>
</dbReference>
<dbReference type="AlphaFoldDB" id="A0AAW2YKG3"/>
<keyword evidence="4" id="KW-1185">Reference proteome</keyword>
<reference evidence="3 4" key="1">
    <citation type="submission" date="2024-03" db="EMBL/GenBank/DDBJ databases">
        <title>The Acrasis kona genome and developmental transcriptomes reveal deep origins of eukaryotic multicellular pathways.</title>
        <authorList>
            <person name="Sheikh S."/>
            <person name="Fu C.-J."/>
            <person name="Brown M.W."/>
            <person name="Baldauf S.L."/>
        </authorList>
    </citation>
    <scope>NUCLEOTIDE SEQUENCE [LARGE SCALE GENOMIC DNA]</scope>
    <source>
        <strain evidence="3 4">ATCC MYA-3509</strain>
    </source>
</reference>
<feature type="coiled-coil region" evidence="1">
    <location>
        <begin position="160"/>
        <end position="215"/>
    </location>
</feature>
<name>A0AAW2YKG3_9EUKA</name>
<keyword evidence="1" id="KW-0175">Coiled coil</keyword>
<comment type="caution">
    <text evidence="3">The sequence shown here is derived from an EMBL/GenBank/DDBJ whole genome shotgun (WGS) entry which is preliminary data.</text>
</comment>
<feature type="coiled-coil region" evidence="1">
    <location>
        <begin position="97"/>
        <end position="124"/>
    </location>
</feature>
<protein>
    <submittedName>
        <fullName evidence="3">Laminin subunit beta</fullName>
    </submittedName>
</protein>